<sequence>MSASAGRRTKPAHILDFFRDKNNDSSLTVLTNGVRFHAFVDFKKMKSASGGDNRVVEEYADLVRMAKDGTPQNRPEDTPRESEEPEADRGEEGEEGTYCVCRGPDRGFMIGCDSCNEWFHGDCVGVSQEEGASIDEYTCPECRKGIRSPTVASKDSGVVLEDNDKAENDSEEKLQAWILSHLEAEIDKHAPSRNEMQTINVHDWYHPTTHFYAIQYKDGKITPKEVVSSPALRFKMDNLLPNITLPKYILKLDIPWFQASDLEIVENAGALPAIVRHNDNLYFLKVVDPAQPGPTKRELKIMKDIEKLNLHKEMRVPQVKGLVSFTDSKTDVMGFLQTHIEGAEPLTHLLDSDVPQSKRDRWASESERMVNLLHQHDFIWGDAKADNFMVDKDDKLWIIDFGGSYTEGWIDPNLNETVEGDDMGTRKIVNALHDPDENTFDLDDPTAADEESGAKRKRAEVEEDEECSDKRTRVE</sequence>
<dbReference type="SUPFAM" id="SSF57903">
    <property type="entry name" value="FYVE/PHD zinc finger"/>
    <property type="match status" value="1"/>
</dbReference>
<evidence type="ECO:0000256" key="7">
    <source>
        <dbReference type="SAM" id="MobiDB-lite"/>
    </source>
</evidence>
<dbReference type="InterPro" id="IPR011011">
    <property type="entry name" value="Znf_FYVE_PHD"/>
</dbReference>
<feature type="compositionally biased region" description="Acidic residues" evidence="7">
    <location>
        <begin position="437"/>
        <end position="451"/>
    </location>
</feature>
<dbReference type="EMBL" id="JAHFXS010002137">
    <property type="protein sequence ID" value="KAG9973759.1"/>
    <property type="molecule type" value="Genomic_DNA"/>
</dbReference>
<comment type="caution">
    <text evidence="10">The sequence shown here is derived from an EMBL/GenBank/DDBJ whole genome shotgun (WGS) entry which is preliminary data.</text>
</comment>
<dbReference type="PROSITE" id="PS01359">
    <property type="entry name" value="ZF_PHD_1"/>
    <property type="match status" value="1"/>
</dbReference>
<dbReference type="InterPro" id="IPR001965">
    <property type="entry name" value="Znf_PHD"/>
</dbReference>
<evidence type="ECO:0000256" key="1">
    <source>
        <dbReference type="ARBA" id="ARBA00004123"/>
    </source>
</evidence>
<keyword evidence="11" id="KW-1185">Reference proteome</keyword>
<accession>A0A9P8FKA2</accession>
<dbReference type="GO" id="GO:0048188">
    <property type="term" value="C:Set1C/COMPASS complex"/>
    <property type="evidence" value="ECO:0007669"/>
    <property type="project" value="InterPro"/>
</dbReference>
<feature type="domain" description="Protein kinase" evidence="8">
    <location>
        <begin position="260"/>
        <end position="475"/>
    </location>
</feature>
<name>A0A9P8FKA2_AURME</name>
<feature type="region of interest" description="Disordered" evidence="7">
    <location>
        <begin position="434"/>
        <end position="475"/>
    </location>
</feature>
<dbReference type="InterPro" id="IPR037869">
    <property type="entry name" value="Spp1/CFP1"/>
</dbReference>
<feature type="region of interest" description="Disordered" evidence="7">
    <location>
        <begin position="63"/>
        <end position="96"/>
    </location>
</feature>
<evidence type="ECO:0000313" key="11">
    <source>
        <dbReference type="Proteomes" id="UP000729357"/>
    </source>
</evidence>
<evidence type="ECO:0000256" key="5">
    <source>
        <dbReference type="ARBA" id="ARBA00023242"/>
    </source>
</evidence>
<organism evidence="10 11">
    <name type="scientific">Aureobasidium melanogenum</name>
    <name type="common">Aureobasidium pullulans var. melanogenum</name>
    <dbReference type="NCBI Taxonomy" id="46634"/>
    <lineage>
        <taxon>Eukaryota</taxon>
        <taxon>Fungi</taxon>
        <taxon>Dikarya</taxon>
        <taxon>Ascomycota</taxon>
        <taxon>Pezizomycotina</taxon>
        <taxon>Dothideomycetes</taxon>
        <taxon>Dothideomycetidae</taxon>
        <taxon>Dothideales</taxon>
        <taxon>Saccotheciaceae</taxon>
        <taxon>Aureobasidium</taxon>
    </lineage>
</organism>
<dbReference type="GO" id="GO:0004672">
    <property type="term" value="F:protein kinase activity"/>
    <property type="evidence" value="ECO:0007669"/>
    <property type="project" value="InterPro"/>
</dbReference>
<dbReference type="PROSITE" id="PS50016">
    <property type="entry name" value="ZF_PHD_2"/>
    <property type="match status" value="1"/>
</dbReference>
<dbReference type="SUPFAM" id="SSF56112">
    <property type="entry name" value="Protein kinase-like (PK-like)"/>
    <property type="match status" value="1"/>
</dbReference>
<dbReference type="CDD" id="cd15560">
    <property type="entry name" value="PHD2_3_BPTF"/>
    <property type="match status" value="1"/>
</dbReference>
<dbReference type="Gene3D" id="1.10.510.10">
    <property type="entry name" value="Transferase(Phosphotransferase) domain 1"/>
    <property type="match status" value="1"/>
</dbReference>
<dbReference type="SMART" id="SM00249">
    <property type="entry name" value="PHD"/>
    <property type="match status" value="1"/>
</dbReference>
<evidence type="ECO:0000259" key="9">
    <source>
        <dbReference type="PROSITE" id="PS50016"/>
    </source>
</evidence>
<dbReference type="PANTHER" id="PTHR46174:SF1">
    <property type="entry name" value="CXXC-TYPE ZINC FINGER PROTEIN 1"/>
    <property type="match status" value="1"/>
</dbReference>
<evidence type="ECO:0000259" key="8">
    <source>
        <dbReference type="PROSITE" id="PS50011"/>
    </source>
</evidence>
<evidence type="ECO:0000256" key="3">
    <source>
        <dbReference type="ARBA" id="ARBA00022771"/>
    </source>
</evidence>
<reference evidence="10" key="1">
    <citation type="journal article" date="2021" name="J Fungi (Basel)">
        <title>Virulence traits and population genomics of the black yeast Aureobasidium melanogenum.</title>
        <authorList>
            <person name="Cernosa A."/>
            <person name="Sun X."/>
            <person name="Gostincar C."/>
            <person name="Fang C."/>
            <person name="Gunde-Cimerman N."/>
            <person name="Song Z."/>
        </authorList>
    </citation>
    <scope>NUCLEOTIDE SEQUENCE</scope>
    <source>
        <strain evidence="10">EXF-9298</strain>
    </source>
</reference>
<dbReference type="InterPro" id="IPR011009">
    <property type="entry name" value="Kinase-like_dom_sf"/>
</dbReference>
<dbReference type="InterPro" id="IPR019786">
    <property type="entry name" value="Zinc_finger_PHD-type_CS"/>
</dbReference>
<evidence type="ECO:0008006" key="12">
    <source>
        <dbReference type="Google" id="ProtNLM"/>
    </source>
</evidence>
<feature type="non-terminal residue" evidence="10">
    <location>
        <position position="475"/>
    </location>
</feature>
<gene>
    <name evidence="10" type="ORF">KCU98_g12427</name>
</gene>
<dbReference type="GO" id="GO:0005524">
    <property type="term" value="F:ATP binding"/>
    <property type="evidence" value="ECO:0007669"/>
    <property type="project" value="InterPro"/>
</dbReference>
<proteinExistence type="predicted"/>
<dbReference type="PANTHER" id="PTHR46174">
    <property type="entry name" value="CXXC-TYPE ZINC FINGER PROTEIN 1"/>
    <property type="match status" value="1"/>
</dbReference>
<dbReference type="Pfam" id="PF00628">
    <property type="entry name" value="PHD"/>
    <property type="match status" value="1"/>
</dbReference>
<dbReference type="InterPro" id="IPR013083">
    <property type="entry name" value="Znf_RING/FYVE/PHD"/>
</dbReference>
<keyword evidence="5" id="KW-0539">Nucleus</keyword>
<feature type="domain" description="PHD-type" evidence="9">
    <location>
        <begin position="96"/>
        <end position="145"/>
    </location>
</feature>
<dbReference type="GO" id="GO:0008270">
    <property type="term" value="F:zinc ion binding"/>
    <property type="evidence" value="ECO:0007669"/>
    <property type="project" value="UniProtKB-KW"/>
</dbReference>
<evidence type="ECO:0000256" key="6">
    <source>
        <dbReference type="PROSITE-ProRule" id="PRU00146"/>
    </source>
</evidence>
<dbReference type="AlphaFoldDB" id="A0A9P8FKA2"/>
<evidence type="ECO:0000256" key="4">
    <source>
        <dbReference type="ARBA" id="ARBA00022833"/>
    </source>
</evidence>
<dbReference type="Gene3D" id="3.30.40.10">
    <property type="entry name" value="Zinc/RING finger domain, C3HC4 (zinc finger)"/>
    <property type="match status" value="1"/>
</dbReference>
<reference evidence="10" key="2">
    <citation type="submission" date="2021-08" db="EMBL/GenBank/DDBJ databases">
        <authorList>
            <person name="Gostincar C."/>
            <person name="Sun X."/>
            <person name="Song Z."/>
            <person name="Gunde-Cimerman N."/>
        </authorList>
    </citation>
    <scope>NUCLEOTIDE SEQUENCE</scope>
    <source>
        <strain evidence="10">EXF-9298</strain>
    </source>
</reference>
<dbReference type="Proteomes" id="UP000729357">
    <property type="component" value="Unassembled WGS sequence"/>
</dbReference>
<comment type="subcellular location">
    <subcellularLocation>
        <location evidence="1">Nucleus</location>
    </subcellularLocation>
</comment>
<dbReference type="InterPro" id="IPR000719">
    <property type="entry name" value="Prot_kinase_dom"/>
</dbReference>
<dbReference type="PROSITE" id="PS50011">
    <property type="entry name" value="PROTEIN_KINASE_DOM"/>
    <property type="match status" value="1"/>
</dbReference>
<keyword evidence="4" id="KW-0862">Zinc</keyword>
<dbReference type="GO" id="GO:0045893">
    <property type="term" value="P:positive regulation of DNA-templated transcription"/>
    <property type="evidence" value="ECO:0007669"/>
    <property type="project" value="TreeGrafter"/>
</dbReference>
<dbReference type="InterPro" id="IPR019787">
    <property type="entry name" value="Znf_PHD-finger"/>
</dbReference>
<keyword evidence="2" id="KW-0479">Metal-binding</keyword>
<feature type="compositionally biased region" description="Basic and acidic residues" evidence="7">
    <location>
        <begin position="74"/>
        <end position="90"/>
    </location>
</feature>
<keyword evidence="3 6" id="KW-0863">Zinc-finger</keyword>
<evidence type="ECO:0000313" key="10">
    <source>
        <dbReference type="EMBL" id="KAG9973759.1"/>
    </source>
</evidence>
<protein>
    <recommendedName>
        <fullName evidence="12">PHD-type domain-containing protein</fullName>
    </recommendedName>
</protein>
<evidence type="ECO:0000256" key="2">
    <source>
        <dbReference type="ARBA" id="ARBA00022723"/>
    </source>
</evidence>